<dbReference type="InParanoid" id="A0A7R8UNH4"/>
<protein>
    <submittedName>
        <fullName evidence="1">Uncharacterized protein</fullName>
    </submittedName>
</protein>
<evidence type="ECO:0000313" key="1">
    <source>
        <dbReference type="EMBL" id="CAD7084074.1"/>
    </source>
</evidence>
<dbReference type="Proteomes" id="UP000594454">
    <property type="component" value="Chromosome 3"/>
</dbReference>
<organism evidence="1 2">
    <name type="scientific">Hermetia illucens</name>
    <name type="common">Black soldier fly</name>
    <dbReference type="NCBI Taxonomy" id="343691"/>
    <lineage>
        <taxon>Eukaryota</taxon>
        <taxon>Metazoa</taxon>
        <taxon>Ecdysozoa</taxon>
        <taxon>Arthropoda</taxon>
        <taxon>Hexapoda</taxon>
        <taxon>Insecta</taxon>
        <taxon>Pterygota</taxon>
        <taxon>Neoptera</taxon>
        <taxon>Endopterygota</taxon>
        <taxon>Diptera</taxon>
        <taxon>Brachycera</taxon>
        <taxon>Stratiomyomorpha</taxon>
        <taxon>Stratiomyidae</taxon>
        <taxon>Hermetiinae</taxon>
        <taxon>Hermetia</taxon>
    </lineage>
</organism>
<sequence>MDSSFEPTDDVFSKEILGNELREELLAYKFSPSELQALCKVPCRVRLNHRNVYYSLEKKVVEMLNRTNKPLERRQEYTLKILNNKFNHYYSKFLKWQEDYKGRLNGIRSNRKLGSILYIENLREAEEEEIIDESERLASSSQLSKHTNYSLQIQYTPGTEEFLKTPAARAKTVLSSEDIEDFQEFAHAGIVVGSDAITDTQPTNNMPSQQTYSGFTGGLDKRLQSSQVTSTQEYVAA</sequence>
<gene>
    <name evidence="1" type="ORF">HERILL_LOCUS6989</name>
</gene>
<keyword evidence="2" id="KW-1185">Reference proteome</keyword>
<dbReference type="EMBL" id="LR899011">
    <property type="protein sequence ID" value="CAD7084074.1"/>
    <property type="molecule type" value="Genomic_DNA"/>
</dbReference>
<name>A0A7R8UNH4_HERIL</name>
<dbReference type="AlphaFoldDB" id="A0A7R8UNH4"/>
<reference evidence="1 2" key="1">
    <citation type="submission" date="2020-11" db="EMBL/GenBank/DDBJ databases">
        <authorList>
            <person name="Wallbank WR R."/>
            <person name="Pardo Diaz C."/>
            <person name="Kozak K."/>
            <person name="Martin S."/>
            <person name="Jiggins C."/>
            <person name="Moest M."/>
            <person name="Warren A I."/>
            <person name="Generalovic N T."/>
            <person name="Byers J.R.P. K."/>
            <person name="Montejo-Kovacevich G."/>
            <person name="Yen C E."/>
        </authorList>
    </citation>
    <scope>NUCLEOTIDE SEQUENCE [LARGE SCALE GENOMIC DNA]</scope>
</reference>
<accession>A0A7R8UNH4</accession>
<evidence type="ECO:0000313" key="2">
    <source>
        <dbReference type="Proteomes" id="UP000594454"/>
    </source>
</evidence>
<proteinExistence type="predicted"/>